<evidence type="ECO:0000313" key="3">
    <source>
        <dbReference type="Proteomes" id="UP000800092"/>
    </source>
</evidence>
<sequence>MADKDLITEEGVSQFLLEGRYPSCSRVKRLPGGVGGFVYRAEPDPNSKIPSVIVKHVQPFAARLPSWKLDPARLEYEVKMLEFLSRSSMQDSDIVRPPKLLHYDEQHQVVITEDLGALPSLKGWFTPAINPTTSEAIGHALGRFLAKVHISTAGRQDLLSDFAGNADGRDLSATLYFKRLPSAAAKFGYADDYFKEVARVGEAEVRESQEVLTLGDFWTGNVLVSTTPALRLYPLDFEFAKAGTAAFDVGQMAAEMYCFAMFRDHEKGMVMLESFFRAYREVTGSEELVDAAKVAIRIGAHLLMIIPSAWSNEADDEQIREMVRKGASLIRIGWEGNSVELRESIVESLLE</sequence>
<evidence type="ECO:0000313" key="2">
    <source>
        <dbReference type="EMBL" id="KAF2235721.1"/>
    </source>
</evidence>
<dbReference type="Gene3D" id="3.90.1200.10">
    <property type="match status" value="1"/>
</dbReference>
<dbReference type="Pfam" id="PF01636">
    <property type="entry name" value="APH"/>
    <property type="match status" value="1"/>
</dbReference>
<feature type="domain" description="Aminoglycoside phosphotransferase" evidence="1">
    <location>
        <begin position="58"/>
        <end position="280"/>
    </location>
</feature>
<dbReference type="OrthoDB" id="25129at2759"/>
<proteinExistence type="predicted"/>
<gene>
    <name evidence="2" type="ORF">EV356DRAFT_575535</name>
</gene>
<organism evidence="2 3">
    <name type="scientific">Viridothelium virens</name>
    <name type="common">Speckled blister lichen</name>
    <name type="synonym">Trypethelium virens</name>
    <dbReference type="NCBI Taxonomy" id="1048519"/>
    <lineage>
        <taxon>Eukaryota</taxon>
        <taxon>Fungi</taxon>
        <taxon>Dikarya</taxon>
        <taxon>Ascomycota</taxon>
        <taxon>Pezizomycotina</taxon>
        <taxon>Dothideomycetes</taxon>
        <taxon>Dothideomycetes incertae sedis</taxon>
        <taxon>Trypetheliales</taxon>
        <taxon>Trypetheliaceae</taxon>
        <taxon>Viridothelium</taxon>
    </lineage>
</organism>
<protein>
    <recommendedName>
        <fullName evidence="1">Aminoglycoside phosphotransferase domain-containing protein</fullName>
    </recommendedName>
</protein>
<keyword evidence="3" id="KW-1185">Reference proteome</keyword>
<dbReference type="SUPFAM" id="SSF56112">
    <property type="entry name" value="Protein kinase-like (PK-like)"/>
    <property type="match status" value="1"/>
</dbReference>
<accession>A0A6A6HCX6</accession>
<dbReference type="InterPro" id="IPR002575">
    <property type="entry name" value="Aminoglycoside_PTrfase"/>
</dbReference>
<dbReference type="Proteomes" id="UP000800092">
    <property type="component" value="Unassembled WGS sequence"/>
</dbReference>
<name>A0A6A6HCX6_VIRVR</name>
<evidence type="ECO:0000259" key="1">
    <source>
        <dbReference type="Pfam" id="PF01636"/>
    </source>
</evidence>
<dbReference type="InterPro" id="IPR011009">
    <property type="entry name" value="Kinase-like_dom_sf"/>
</dbReference>
<dbReference type="EMBL" id="ML991789">
    <property type="protein sequence ID" value="KAF2235721.1"/>
    <property type="molecule type" value="Genomic_DNA"/>
</dbReference>
<reference evidence="2" key="1">
    <citation type="journal article" date="2020" name="Stud. Mycol.">
        <title>101 Dothideomycetes genomes: a test case for predicting lifestyles and emergence of pathogens.</title>
        <authorList>
            <person name="Haridas S."/>
            <person name="Albert R."/>
            <person name="Binder M."/>
            <person name="Bloem J."/>
            <person name="Labutti K."/>
            <person name="Salamov A."/>
            <person name="Andreopoulos B."/>
            <person name="Baker S."/>
            <person name="Barry K."/>
            <person name="Bills G."/>
            <person name="Bluhm B."/>
            <person name="Cannon C."/>
            <person name="Castanera R."/>
            <person name="Culley D."/>
            <person name="Daum C."/>
            <person name="Ezra D."/>
            <person name="Gonzalez J."/>
            <person name="Henrissat B."/>
            <person name="Kuo A."/>
            <person name="Liang C."/>
            <person name="Lipzen A."/>
            <person name="Lutzoni F."/>
            <person name="Magnuson J."/>
            <person name="Mondo S."/>
            <person name="Nolan M."/>
            <person name="Ohm R."/>
            <person name="Pangilinan J."/>
            <person name="Park H.-J."/>
            <person name="Ramirez L."/>
            <person name="Alfaro M."/>
            <person name="Sun H."/>
            <person name="Tritt A."/>
            <person name="Yoshinaga Y."/>
            <person name="Zwiers L.-H."/>
            <person name="Turgeon B."/>
            <person name="Goodwin S."/>
            <person name="Spatafora J."/>
            <person name="Crous P."/>
            <person name="Grigoriev I."/>
        </authorList>
    </citation>
    <scope>NUCLEOTIDE SEQUENCE</scope>
    <source>
        <strain evidence="2">Tuck. ex Michener</strain>
    </source>
</reference>
<dbReference type="AlphaFoldDB" id="A0A6A6HCX6"/>
<dbReference type="Gene3D" id="3.30.200.20">
    <property type="entry name" value="Phosphorylase Kinase, domain 1"/>
    <property type="match status" value="1"/>
</dbReference>